<sequence>MVKKAKSSKPIDNITAALDVLGGSGIVASETRNLDVIPTDIQGLNDSVLGCGGLPRGRIIEMYAKPSVGKSTLAYWFMGQAQKQGGVAALFDAEGAYLPSYGASCGIDNDKLILPEFGLGEDALYKLKLLIASDSCDIIVIDSMPALQPGGSSEQVEAVSLKMNQRLERAKMFTILFNDLMGGFKVKSPIKGKGFIKDKDGNDVHKVYNKKATIIFINHAKDKIGVMFGERTYTPGGDAINFASSIRLGMNYMKKSRQKDENGQPLFKQVRIKAPKNKLAPPLCEYDLKLWRDGRVESLEEESLTYGEEAEMFEEIDKETQE</sequence>
<evidence type="ECO:0000313" key="7">
    <source>
        <dbReference type="EMBL" id="ASE99862.1"/>
    </source>
</evidence>
<reference evidence="7" key="2">
    <citation type="journal article" date="2017" name="Nat. Commun.">
        <title>Single-virus genomics reveals hidden cosmopolitan and abundant viruses.</title>
        <authorList>
            <person name="Martinez-Hernandez F."/>
            <person name="Fornas O."/>
            <person name="Lluesma Gomez M."/>
            <person name="Bolduc B."/>
            <person name="de la Cruz Pena M.J."/>
            <person name="Martinez J.M."/>
            <person name="Anton J."/>
            <person name="Gasol J.M."/>
            <person name="Rosselli R."/>
            <person name="Rodriguez-Valera F."/>
            <person name="Sullivan M.B."/>
            <person name="Acinas S.G."/>
            <person name="Martinez-Garcia M."/>
        </authorList>
    </citation>
    <scope>NUCLEOTIDE SEQUENCE</scope>
</reference>
<organism evidence="7">
    <name type="scientific">uncultured virus</name>
    <dbReference type="NCBI Taxonomy" id="340016"/>
    <lineage>
        <taxon>Viruses</taxon>
        <taxon>environmental samples</taxon>
    </lineage>
</organism>
<feature type="domain" description="RecA family profile 2" evidence="6">
    <location>
        <begin position="225"/>
        <end position="301"/>
    </location>
</feature>
<dbReference type="InterPro" id="IPR027417">
    <property type="entry name" value="P-loop_NTPase"/>
</dbReference>
<dbReference type="InterPro" id="IPR003593">
    <property type="entry name" value="AAA+_ATPase"/>
</dbReference>
<evidence type="ECO:0000256" key="2">
    <source>
        <dbReference type="ARBA" id="ARBA00022741"/>
    </source>
</evidence>
<dbReference type="Gene3D" id="3.40.50.300">
    <property type="entry name" value="P-loop containing nucleotide triphosphate hydrolases"/>
    <property type="match status" value="1"/>
</dbReference>
<accession>A0A218MKR9</accession>
<dbReference type="GO" id="GO:0003697">
    <property type="term" value="F:single-stranded DNA binding"/>
    <property type="evidence" value="ECO:0007669"/>
    <property type="project" value="InterPro"/>
</dbReference>
<name>A0A218MKR9_9VIRU</name>
<reference evidence="7" key="1">
    <citation type="submission" date="2016-10" db="EMBL/GenBank/DDBJ databases">
        <authorList>
            <person name="Varghese N."/>
        </authorList>
    </citation>
    <scope>NUCLEOTIDE SEQUENCE</scope>
</reference>
<keyword evidence="2 5" id="KW-0547">Nucleotide-binding</keyword>
<dbReference type="PANTHER" id="PTHR45900">
    <property type="entry name" value="RECA"/>
    <property type="match status" value="1"/>
</dbReference>
<dbReference type="GO" id="GO:0006281">
    <property type="term" value="P:DNA repair"/>
    <property type="evidence" value="ECO:0007669"/>
    <property type="project" value="InterPro"/>
</dbReference>
<comment type="similarity">
    <text evidence="1 5">Belongs to the RecA family.</text>
</comment>
<evidence type="ECO:0000256" key="1">
    <source>
        <dbReference type="ARBA" id="ARBA00009391"/>
    </source>
</evidence>
<keyword evidence="3 5" id="KW-0067">ATP-binding</keyword>
<dbReference type="SMART" id="SM00382">
    <property type="entry name" value="AAA"/>
    <property type="match status" value="1"/>
</dbReference>
<dbReference type="InterPro" id="IPR020587">
    <property type="entry name" value="RecA_monomer-monomer_interface"/>
</dbReference>
<keyword evidence="5" id="KW-0238">DNA-binding</keyword>
<dbReference type="PANTHER" id="PTHR45900:SF1">
    <property type="entry name" value="MITOCHONDRIAL DNA REPAIR PROTEIN RECA HOMOLOG-RELATED"/>
    <property type="match status" value="1"/>
</dbReference>
<protein>
    <submittedName>
        <fullName evidence="7">Putative gp407</fullName>
    </submittedName>
</protein>
<dbReference type="InterPro" id="IPR049428">
    <property type="entry name" value="RecA-like_N"/>
</dbReference>
<dbReference type="GO" id="GO:0005524">
    <property type="term" value="F:ATP binding"/>
    <property type="evidence" value="ECO:0007669"/>
    <property type="project" value="UniProtKB-KW"/>
</dbReference>
<evidence type="ECO:0000256" key="4">
    <source>
        <dbReference type="ARBA" id="ARBA00023172"/>
    </source>
</evidence>
<evidence type="ECO:0000256" key="3">
    <source>
        <dbReference type="ARBA" id="ARBA00022840"/>
    </source>
</evidence>
<dbReference type="Pfam" id="PF00154">
    <property type="entry name" value="RecA_N"/>
    <property type="match status" value="2"/>
</dbReference>
<evidence type="ECO:0000259" key="6">
    <source>
        <dbReference type="PROSITE" id="PS50163"/>
    </source>
</evidence>
<dbReference type="InterPro" id="IPR013765">
    <property type="entry name" value="DNA_recomb/repair_RecA"/>
</dbReference>
<dbReference type="SUPFAM" id="SSF52540">
    <property type="entry name" value="P-loop containing nucleoside triphosphate hydrolases"/>
    <property type="match status" value="1"/>
</dbReference>
<dbReference type="PROSITE" id="PS50163">
    <property type="entry name" value="RECA_3"/>
    <property type="match status" value="1"/>
</dbReference>
<evidence type="ECO:0000256" key="5">
    <source>
        <dbReference type="RuleBase" id="RU004527"/>
    </source>
</evidence>
<keyword evidence="4 5" id="KW-0233">DNA recombination</keyword>
<dbReference type="EMBL" id="KY052800">
    <property type="protein sequence ID" value="ASE99862.1"/>
    <property type="molecule type" value="Genomic_DNA"/>
</dbReference>
<dbReference type="GO" id="GO:0008094">
    <property type="term" value="F:ATP-dependent activity, acting on DNA"/>
    <property type="evidence" value="ECO:0007669"/>
    <property type="project" value="InterPro"/>
</dbReference>
<keyword evidence="5" id="KW-0227">DNA damage</keyword>
<dbReference type="PRINTS" id="PR00142">
    <property type="entry name" value="RECA"/>
</dbReference>
<proteinExistence type="inferred from homology"/>
<dbReference type="GO" id="GO:0006310">
    <property type="term" value="P:DNA recombination"/>
    <property type="evidence" value="ECO:0007669"/>
    <property type="project" value="UniProtKB-KW"/>
</dbReference>